<keyword evidence="2" id="KW-1185">Reference proteome</keyword>
<comment type="caution">
    <text evidence="1">The sequence shown here is derived from an EMBL/GenBank/DDBJ whole genome shotgun (WGS) entry which is preliminary data.</text>
</comment>
<organism evidence="1 2">
    <name type="scientific">Artemia franciscana</name>
    <name type="common">Brine shrimp</name>
    <name type="synonym">Artemia sanfranciscana</name>
    <dbReference type="NCBI Taxonomy" id="6661"/>
    <lineage>
        <taxon>Eukaryota</taxon>
        <taxon>Metazoa</taxon>
        <taxon>Ecdysozoa</taxon>
        <taxon>Arthropoda</taxon>
        <taxon>Crustacea</taxon>
        <taxon>Branchiopoda</taxon>
        <taxon>Anostraca</taxon>
        <taxon>Artemiidae</taxon>
        <taxon>Artemia</taxon>
    </lineage>
</organism>
<dbReference type="Proteomes" id="UP001187531">
    <property type="component" value="Unassembled WGS sequence"/>
</dbReference>
<proteinExistence type="predicted"/>
<evidence type="ECO:0000313" key="1">
    <source>
        <dbReference type="EMBL" id="KAK2706706.1"/>
    </source>
</evidence>
<dbReference type="PANTHER" id="PTHR47027">
    <property type="entry name" value="REVERSE TRANSCRIPTASE DOMAIN-CONTAINING PROTEIN"/>
    <property type="match status" value="1"/>
</dbReference>
<sequence length="158" mass="17682">MPPLSPTHTPSLKASLILFNYTRDQIMKNALKEDDVAFSAQKITDIEYANDGTVLADSAQKAQSMIERVAKTASETGLAISILKTKYLSTKENTSIYISGEPIEMVEEFKYPRSSIDAKGGATSEIQGRISKAWFGFGQLRKPLWIRREIKLVKKLRI</sequence>
<name>A0AA88KYM4_ARTSF</name>
<evidence type="ECO:0000313" key="2">
    <source>
        <dbReference type="Proteomes" id="UP001187531"/>
    </source>
</evidence>
<evidence type="ECO:0008006" key="3">
    <source>
        <dbReference type="Google" id="ProtNLM"/>
    </source>
</evidence>
<dbReference type="PANTHER" id="PTHR47027:SF20">
    <property type="entry name" value="REVERSE TRANSCRIPTASE-LIKE PROTEIN WITH RNA-DIRECTED DNA POLYMERASE DOMAIN"/>
    <property type="match status" value="1"/>
</dbReference>
<reference evidence="1" key="1">
    <citation type="submission" date="2023-07" db="EMBL/GenBank/DDBJ databases">
        <title>Chromosome-level genome assembly of Artemia franciscana.</title>
        <authorList>
            <person name="Jo E."/>
        </authorList>
    </citation>
    <scope>NUCLEOTIDE SEQUENCE</scope>
    <source>
        <tissue evidence="1">Whole body</tissue>
    </source>
</reference>
<dbReference type="AlphaFoldDB" id="A0AA88KYM4"/>
<dbReference type="EMBL" id="JAVRJZ010000019">
    <property type="protein sequence ID" value="KAK2706706.1"/>
    <property type="molecule type" value="Genomic_DNA"/>
</dbReference>
<gene>
    <name evidence="1" type="ORF">QYM36_014672</name>
</gene>
<protein>
    <recommendedName>
        <fullName evidence="3">Reverse transcriptase domain-containing protein</fullName>
    </recommendedName>
</protein>
<accession>A0AA88KYM4</accession>